<feature type="transmembrane region" description="Helical" evidence="7">
    <location>
        <begin position="249"/>
        <end position="267"/>
    </location>
</feature>
<accession>A0A2T2WR73</accession>
<evidence type="ECO:0000256" key="2">
    <source>
        <dbReference type="ARBA" id="ARBA00022448"/>
    </source>
</evidence>
<proteinExistence type="predicted"/>
<feature type="transmembrane region" description="Helical" evidence="7">
    <location>
        <begin position="369"/>
        <end position="391"/>
    </location>
</feature>
<evidence type="ECO:0000256" key="6">
    <source>
        <dbReference type="ARBA" id="ARBA00023136"/>
    </source>
</evidence>
<feature type="transmembrane region" description="Helical" evidence="7">
    <location>
        <begin position="92"/>
        <end position="119"/>
    </location>
</feature>
<dbReference type="Gene3D" id="1.20.1250.20">
    <property type="entry name" value="MFS general substrate transporter like domains"/>
    <property type="match status" value="2"/>
</dbReference>
<dbReference type="PROSITE" id="PS50850">
    <property type="entry name" value="MFS"/>
    <property type="match status" value="1"/>
</dbReference>
<feature type="transmembrane region" description="Helical" evidence="7">
    <location>
        <begin position="167"/>
        <end position="187"/>
    </location>
</feature>
<comment type="caution">
    <text evidence="9">The sequence shown here is derived from an EMBL/GenBank/DDBJ whole genome shotgun (WGS) entry which is preliminary data.</text>
</comment>
<evidence type="ECO:0000256" key="5">
    <source>
        <dbReference type="ARBA" id="ARBA00022989"/>
    </source>
</evidence>
<feature type="transmembrane region" description="Helical" evidence="7">
    <location>
        <begin position="14"/>
        <end position="41"/>
    </location>
</feature>
<feature type="transmembrane region" description="Helical" evidence="7">
    <location>
        <begin position="213"/>
        <end position="237"/>
    </location>
</feature>
<organism evidence="9 10">
    <name type="scientific">Sulfobacillus thermosulfidooxidans</name>
    <dbReference type="NCBI Taxonomy" id="28034"/>
    <lineage>
        <taxon>Bacteria</taxon>
        <taxon>Bacillati</taxon>
        <taxon>Bacillota</taxon>
        <taxon>Clostridia</taxon>
        <taxon>Eubacteriales</taxon>
        <taxon>Clostridiales Family XVII. Incertae Sedis</taxon>
        <taxon>Sulfobacillus</taxon>
    </lineage>
</organism>
<feature type="transmembrane region" description="Helical" evidence="7">
    <location>
        <begin position="140"/>
        <end position="161"/>
    </location>
</feature>
<feature type="domain" description="Major facilitator superfamily (MFS) profile" evidence="8">
    <location>
        <begin position="14"/>
        <end position="392"/>
    </location>
</feature>
<evidence type="ECO:0000256" key="7">
    <source>
        <dbReference type="SAM" id="Phobius"/>
    </source>
</evidence>
<dbReference type="AlphaFoldDB" id="A0A2T2WR73"/>
<dbReference type="InterPro" id="IPR020846">
    <property type="entry name" value="MFS_dom"/>
</dbReference>
<keyword evidence="2" id="KW-0813">Transport</keyword>
<reference evidence="9 10" key="1">
    <citation type="journal article" date="2014" name="BMC Genomics">
        <title>Comparison of environmental and isolate Sulfobacillus genomes reveals diverse carbon, sulfur, nitrogen, and hydrogen metabolisms.</title>
        <authorList>
            <person name="Justice N.B."/>
            <person name="Norman A."/>
            <person name="Brown C.T."/>
            <person name="Singh A."/>
            <person name="Thomas B.C."/>
            <person name="Banfield J.F."/>
        </authorList>
    </citation>
    <scope>NUCLEOTIDE SEQUENCE [LARGE SCALE GENOMIC DNA]</scope>
    <source>
        <strain evidence="9">AMDSBA5</strain>
    </source>
</reference>
<protein>
    <recommendedName>
        <fullName evidence="8">Major facilitator superfamily (MFS) profile domain-containing protein</fullName>
    </recommendedName>
</protein>
<keyword evidence="5 7" id="KW-1133">Transmembrane helix</keyword>
<evidence type="ECO:0000256" key="4">
    <source>
        <dbReference type="ARBA" id="ARBA00022692"/>
    </source>
</evidence>
<dbReference type="PANTHER" id="PTHR23517:SF2">
    <property type="entry name" value="MULTIDRUG RESISTANCE PROTEIN MDTH"/>
    <property type="match status" value="1"/>
</dbReference>
<dbReference type="GO" id="GO:0022857">
    <property type="term" value="F:transmembrane transporter activity"/>
    <property type="evidence" value="ECO:0007669"/>
    <property type="project" value="InterPro"/>
</dbReference>
<evidence type="ECO:0000256" key="1">
    <source>
        <dbReference type="ARBA" id="ARBA00004651"/>
    </source>
</evidence>
<dbReference type="Pfam" id="PF07690">
    <property type="entry name" value="MFS_1"/>
    <property type="match status" value="1"/>
</dbReference>
<evidence type="ECO:0000313" key="10">
    <source>
        <dbReference type="Proteomes" id="UP000242705"/>
    </source>
</evidence>
<feature type="transmembrane region" description="Helical" evidence="7">
    <location>
        <begin position="304"/>
        <end position="326"/>
    </location>
</feature>
<dbReference type="GO" id="GO:0005886">
    <property type="term" value="C:plasma membrane"/>
    <property type="evidence" value="ECO:0007669"/>
    <property type="project" value="UniProtKB-SubCell"/>
</dbReference>
<dbReference type="EMBL" id="PXYX01000044">
    <property type="protein sequence ID" value="PSR24744.1"/>
    <property type="molecule type" value="Genomic_DNA"/>
</dbReference>
<keyword evidence="3" id="KW-1003">Cell membrane</keyword>
<dbReference type="InterPro" id="IPR036259">
    <property type="entry name" value="MFS_trans_sf"/>
</dbReference>
<dbReference type="InterPro" id="IPR050171">
    <property type="entry name" value="MFS_Transporters"/>
</dbReference>
<evidence type="ECO:0000256" key="3">
    <source>
        <dbReference type="ARBA" id="ARBA00022475"/>
    </source>
</evidence>
<gene>
    <name evidence="9" type="ORF">C7B47_14125</name>
</gene>
<dbReference type="SUPFAM" id="SSF103473">
    <property type="entry name" value="MFS general substrate transporter"/>
    <property type="match status" value="1"/>
</dbReference>
<keyword evidence="6 7" id="KW-0472">Membrane</keyword>
<feature type="transmembrane region" description="Helical" evidence="7">
    <location>
        <begin position="48"/>
        <end position="72"/>
    </location>
</feature>
<keyword evidence="4 7" id="KW-0812">Transmembrane</keyword>
<sequence>MRQLLMTLKSMVPAVWTIIVGQFLINLAFYSIYPFLALYLLRNHVSTAVIGSILGARTLANMLGTVVGGWWANRTPSRRVMSLGFFGTGMGYFIMAATTSSLMAIGGLFAASFFSGVAYPAESKAILENTTPNNRTEIYSALRMVINLAGGVAPLLALAFFLPMPRFSFGVFAGITITYGLSALRWIPSRVGESRVSQSRSGSYRAVLRNQSFMWTLLSLTLSSMAYSLLVTLLPLFMSSMFPVHGHKLYAIILWVNTIMVIFLQLPTTAFSRRIGQRASLILGQSLYFVSLVAVGFAGAFSEILAAFALFTVGEMLISPSGFALLTRNIPTEQSATYMAIAQLRNGFAQSACSFVGGLILQVNGGRSMVFSFAGYAFFAVAFSLLPVLLARAHTGPQQPIDR</sequence>
<dbReference type="InterPro" id="IPR011701">
    <property type="entry name" value="MFS"/>
</dbReference>
<evidence type="ECO:0000313" key="9">
    <source>
        <dbReference type="EMBL" id="PSR24744.1"/>
    </source>
</evidence>
<dbReference type="PANTHER" id="PTHR23517">
    <property type="entry name" value="RESISTANCE PROTEIN MDTM, PUTATIVE-RELATED-RELATED"/>
    <property type="match status" value="1"/>
</dbReference>
<feature type="transmembrane region" description="Helical" evidence="7">
    <location>
        <begin position="347"/>
        <end position="363"/>
    </location>
</feature>
<name>A0A2T2WR73_SULTH</name>
<dbReference type="Proteomes" id="UP000242705">
    <property type="component" value="Unassembled WGS sequence"/>
</dbReference>
<evidence type="ECO:0000259" key="8">
    <source>
        <dbReference type="PROSITE" id="PS50850"/>
    </source>
</evidence>
<feature type="transmembrane region" description="Helical" evidence="7">
    <location>
        <begin position="279"/>
        <end position="298"/>
    </location>
</feature>
<comment type="subcellular location">
    <subcellularLocation>
        <location evidence="1">Cell membrane</location>
        <topology evidence="1">Multi-pass membrane protein</topology>
    </subcellularLocation>
</comment>